<evidence type="ECO:0000313" key="1">
    <source>
        <dbReference type="EMBL" id="BDL43153.1"/>
    </source>
</evidence>
<dbReference type="EMBL" id="AP025943">
    <property type="protein sequence ID" value="BDL43153.1"/>
    <property type="molecule type" value="Genomic_DNA"/>
</dbReference>
<reference evidence="1" key="1">
    <citation type="submission" date="2022-06" db="EMBL/GenBank/DDBJ databases">
        <title>Akkermansia biwalacus sp. nov., an anaerobic mucin-degrading bacterium isolated from human intestine.</title>
        <authorList>
            <person name="Kobayashi Y."/>
            <person name="Inoue S."/>
            <person name="Kawahara T."/>
            <person name="Kohda N."/>
        </authorList>
    </citation>
    <scope>NUCLEOTIDE SEQUENCE</scope>
    <source>
        <strain evidence="1">WON2089</strain>
    </source>
</reference>
<sequence length="78" mass="8760">MPRLFDRMNWAPEKLTDDIHNQIMAMHPSMAKSRNGISYCVLGQGGKQPIYRISQDISGDVHVGTLSSASCRFYADFP</sequence>
<keyword evidence="2" id="KW-1185">Reference proteome</keyword>
<gene>
    <name evidence="1" type="ORF">Abiwalacus_07270</name>
</gene>
<dbReference type="Proteomes" id="UP001062263">
    <property type="component" value="Chromosome"/>
</dbReference>
<evidence type="ECO:0000313" key="2">
    <source>
        <dbReference type="Proteomes" id="UP001062263"/>
    </source>
</evidence>
<name>A0ABM7ZEU0_9BACT</name>
<proteinExistence type="predicted"/>
<protein>
    <submittedName>
        <fullName evidence="1">Uncharacterized protein</fullName>
    </submittedName>
</protein>
<organism evidence="1 2">
    <name type="scientific">Akkermansia biwaensis</name>
    <dbReference type="NCBI Taxonomy" id="2946555"/>
    <lineage>
        <taxon>Bacteria</taxon>
        <taxon>Pseudomonadati</taxon>
        <taxon>Verrucomicrobiota</taxon>
        <taxon>Verrucomicrobiia</taxon>
        <taxon>Verrucomicrobiales</taxon>
        <taxon>Akkermansiaceae</taxon>
        <taxon>Akkermansia</taxon>
    </lineage>
</organism>
<accession>A0ABM7ZEU0</accession>